<dbReference type="EMBL" id="DF237073">
    <property type="protein sequence ID" value="GAQ82790.1"/>
    <property type="molecule type" value="Genomic_DNA"/>
</dbReference>
<dbReference type="PANTHER" id="PTHR46034:SF7">
    <property type="entry name" value="INFLUENZA VIRUS NS1A-BINDING PROTEIN"/>
    <property type="match status" value="1"/>
</dbReference>
<feature type="compositionally biased region" description="Polar residues" evidence="2">
    <location>
        <begin position="1"/>
        <end position="17"/>
    </location>
</feature>
<dbReference type="PROSITE" id="PS51222">
    <property type="entry name" value="DCD"/>
    <property type="match status" value="1"/>
</dbReference>
<dbReference type="InterPro" id="IPR006652">
    <property type="entry name" value="Kelch_1"/>
</dbReference>
<dbReference type="InterPro" id="IPR013989">
    <property type="entry name" value="Dev_and_cell_death_domain"/>
</dbReference>
<evidence type="ECO:0000256" key="2">
    <source>
        <dbReference type="SAM" id="MobiDB-lite"/>
    </source>
</evidence>
<dbReference type="SMART" id="SM00767">
    <property type="entry name" value="DCD"/>
    <property type="match status" value="1"/>
</dbReference>
<gene>
    <name evidence="4" type="ORF">KFL_001240210</name>
</gene>
<dbReference type="Pfam" id="PF01344">
    <property type="entry name" value="Kelch_1"/>
    <property type="match status" value="6"/>
</dbReference>
<keyword evidence="1" id="KW-0175">Coiled coil</keyword>
<dbReference type="Gene3D" id="2.120.10.80">
    <property type="entry name" value="Kelch-type beta propeller"/>
    <property type="match status" value="2"/>
</dbReference>
<evidence type="ECO:0000313" key="5">
    <source>
        <dbReference type="Proteomes" id="UP000054558"/>
    </source>
</evidence>
<feature type="region of interest" description="Disordered" evidence="2">
    <location>
        <begin position="171"/>
        <end position="379"/>
    </location>
</feature>
<dbReference type="InterPro" id="IPR044832">
    <property type="entry name" value="NRP-like"/>
</dbReference>
<dbReference type="OrthoDB" id="45365at2759"/>
<feature type="coiled-coil region" evidence="1">
    <location>
        <begin position="447"/>
        <end position="474"/>
    </location>
</feature>
<sequence>MGAGRKTQTTTYDSANRQGGRGPPPQYKKLDKDELGGVIFGATKDTINECLTKNIFGLPYNHISYVQNIVPGMPLFLFNYSDRKLHGIFEATSEGELHIDPNAWSRDGKTETSYPAQVRVRYREKSQPLHEAVFGPVIEENYYSNVHFMFELTQDQAATLCSLFTARNPSRPATAPVPQQTVASGHAAAWAGASGQGDSAWGTGPPANAWGAAPPPSRPDTASSSKPPLPAWQSGPAGPSSNGGSSASTSSGLPADGGAAAEAERRRQQSERDREAARVREEEARAAAERQARAEAKMRAAAAEEEERRRLEEAAVERRRAEERAERERQVLEKLKKVSVNGPSANGASEPSSSSGVNGPKSAEWEREANARAETEQAQLKEERMRLFDGSRPLEVAVKETVQKNLELCAAAISHMRQEALKSKKLAEEMTSGDAQMQELKEVRAENQRLARSQTVMQRRMDELQAQMDTLRQSVVDLLSGGHVAGSPAPSPVRPRPQEVYLMGGFNGTEWLGSVDRYRPSRDEWEVVAPMSAKRSYAASAVLDGMVYVFGGGEGQLWYDTVERYDRASNSWATLSKMKIKRGSLGGAAVQGKIYAVGGGNGVNNFADVEMYDPGADKWLSAPPMLDKRFCVAAAEMHNSLYALGGFDGQQYLPTMERFDPREGYWVRAPSMSTKRGSLSAAVYNNSLFALGGFDGNVFLNTVETYEPRMNKWKLVPPMHTQRAYGASMVVDNALYFIGGLDGALHVDSVERYTPEAGWQVVKTRSNSSKRSFLAVAVL</sequence>
<accession>A0A1Y1HVY0</accession>
<name>A0A1Y1HVY0_KLENI</name>
<evidence type="ECO:0000259" key="3">
    <source>
        <dbReference type="PROSITE" id="PS51222"/>
    </source>
</evidence>
<dbReference type="GO" id="GO:0034976">
    <property type="term" value="P:response to endoplasmic reticulum stress"/>
    <property type="evidence" value="ECO:0007669"/>
    <property type="project" value="InterPro"/>
</dbReference>
<dbReference type="SUPFAM" id="SSF117281">
    <property type="entry name" value="Kelch motif"/>
    <property type="match status" value="1"/>
</dbReference>
<dbReference type="AlphaFoldDB" id="A0A1Y1HVY0"/>
<feature type="compositionally biased region" description="Basic and acidic residues" evidence="2">
    <location>
        <begin position="262"/>
        <end position="298"/>
    </location>
</feature>
<reference evidence="4 5" key="1">
    <citation type="journal article" date="2014" name="Nat. Commun.">
        <title>Klebsormidium flaccidum genome reveals primary factors for plant terrestrial adaptation.</title>
        <authorList>
            <person name="Hori K."/>
            <person name="Maruyama F."/>
            <person name="Fujisawa T."/>
            <person name="Togashi T."/>
            <person name="Yamamoto N."/>
            <person name="Seo M."/>
            <person name="Sato S."/>
            <person name="Yamada T."/>
            <person name="Mori H."/>
            <person name="Tajima N."/>
            <person name="Moriyama T."/>
            <person name="Ikeuchi M."/>
            <person name="Watanabe M."/>
            <person name="Wada H."/>
            <person name="Kobayashi K."/>
            <person name="Saito M."/>
            <person name="Masuda T."/>
            <person name="Sasaki-Sekimoto Y."/>
            <person name="Mashiguchi K."/>
            <person name="Awai K."/>
            <person name="Shimojima M."/>
            <person name="Masuda S."/>
            <person name="Iwai M."/>
            <person name="Nobusawa T."/>
            <person name="Narise T."/>
            <person name="Kondo S."/>
            <person name="Saito H."/>
            <person name="Sato R."/>
            <person name="Murakawa M."/>
            <person name="Ihara Y."/>
            <person name="Oshima-Yamada Y."/>
            <person name="Ohtaka K."/>
            <person name="Satoh M."/>
            <person name="Sonobe K."/>
            <person name="Ishii M."/>
            <person name="Ohtani R."/>
            <person name="Kanamori-Sato M."/>
            <person name="Honoki R."/>
            <person name="Miyazaki D."/>
            <person name="Mochizuki H."/>
            <person name="Umetsu J."/>
            <person name="Higashi K."/>
            <person name="Shibata D."/>
            <person name="Kamiya Y."/>
            <person name="Sato N."/>
            <person name="Nakamura Y."/>
            <person name="Tabata S."/>
            <person name="Ida S."/>
            <person name="Kurokawa K."/>
            <person name="Ohta H."/>
        </authorList>
    </citation>
    <scope>NUCLEOTIDE SEQUENCE [LARGE SCALE GENOMIC DNA]</scope>
    <source>
        <strain evidence="4 5">NIES-2285</strain>
    </source>
</reference>
<dbReference type="Pfam" id="PF10539">
    <property type="entry name" value="Dev_Cell_Death"/>
    <property type="match status" value="1"/>
</dbReference>
<feature type="region of interest" description="Disordered" evidence="2">
    <location>
        <begin position="1"/>
        <end position="31"/>
    </location>
</feature>
<feature type="domain" description="DCD" evidence="3">
    <location>
        <begin position="33"/>
        <end position="166"/>
    </location>
</feature>
<protein>
    <submittedName>
        <fullName evidence="4">Kelch motif containing protein</fullName>
    </submittedName>
</protein>
<feature type="compositionally biased region" description="Low complexity" evidence="2">
    <location>
        <begin position="183"/>
        <end position="212"/>
    </location>
</feature>
<dbReference type="Proteomes" id="UP000054558">
    <property type="component" value="Unassembled WGS sequence"/>
</dbReference>
<dbReference type="OMA" id="LAYPDQH"/>
<dbReference type="STRING" id="105231.A0A1Y1HVY0"/>
<feature type="compositionally biased region" description="Low complexity" evidence="2">
    <location>
        <begin position="234"/>
        <end position="261"/>
    </location>
</feature>
<keyword evidence="5" id="KW-1185">Reference proteome</keyword>
<dbReference type="PANTHER" id="PTHR46034">
    <property type="match status" value="1"/>
</dbReference>
<evidence type="ECO:0000256" key="1">
    <source>
        <dbReference type="SAM" id="Coils"/>
    </source>
</evidence>
<evidence type="ECO:0000313" key="4">
    <source>
        <dbReference type="EMBL" id="GAQ82790.1"/>
    </source>
</evidence>
<dbReference type="InterPro" id="IPR015915">
    <property type="entry name" value="Kelch-typ_b-propeller"/>
</dbReference>
<feature type="compositionally biased region" description="Basic and acidic residues" evidence="2">
    <location>
        <begin position="306"/>
        <end position="336"/>
    </location>
</feature>
<organism evidence="4 5">
    <name type="scientific">Klebsormidium nitens</name>
    <name type="common">Green alga</name>
    <name type="synonym">Ulothrix nitens</name>
    <dbReference type="NCBI Taxonomy" id="105231"/>
    <lineage>
        <taxon>Eukaryota</taxon>
        <taxon>Viridiplantae</taxon>
        <taxon>Streptophyta</taxon>
        <taxon>Klebsormidiophyceae</taxon>
        <taxon>Klebsormidiales</taxon>
        <taxon>Klebsormidiaceae</taxon>
        <taxon>Klebsormidium</taxon>
    </lineage>
</organism>
<dbReference type="SMART" id="SM00612">
    <property type="entry name" value="Kelch"/>
    <property type="match status" value="6"/>
</dbReference>
<feature type="compositionally biased region" description="Low complexity" evidence="2">
    <location>
        <begin position="342"/>
        <end position="360"/>
    </location>
</feature>
<proteinExistence type="predicted"/>
<feature type="compositionally biased region" description="Basic and acidic residues" evidence="2">
    <location>
        <begin position="363"/>
        <end position="379"/>
    </location>
</feature>